<organism evidence="2 3">
    <name type="scientific">Thamnidium elegans</name>
    <dbReference type="NCBI Taxonomy" id="101142"/>
    <lineage>
        <taxon>Eukaryota</taxon>
        <taxon>Fungi</taxon>
        <taxon>Fungi incertae sedis</taxon>
        <taxon>Mucoromycota</taxon>
        <taxon>Mucoromycotina</taxon>
        <taxon>Mucoromycetes</taxon>
        <taxon>Mucorales</taxon>
        <taxon>Mucorineae</taxon>
        <taxon>Mucoraceae</taxon>
        <taxon>Thamnidium</taxon>
    </lineage>
</organism>
<dbReference type="EMBL" id="JAEPRE010000011">
    <property type="protein sequence ID" value="KAG2236960.1"/>
    <property type="molecule type" value="Genomic_DNA"/>
</dbReference>
<feature type="compositionally biased region" description="Polar residues" evidence="1">
    <location>
        <begin position="19"/>
        <end position="34"/>
    </location>
</feature>
<evidence type="ECO:0000256" key="1">
    <source>
        <dbReference type="SAM" id="MobiDB-lite"/>
    </source>
</evidence>
<name>A0A8H7VXI5_9FUNG</name>
<evidence type="ECO:0000313" key="3">
    <source>
        <dbReference type="Proteomes" id="UP000613177"/>
    </source>
</evidence>
<dbReference type="AlphaFoldDB" id="A0A8H7VXI5"/>
<feature type="compositionally biased region" description="Low complexity" evidence="1">
    <location>
        <begin position="52"/>
        <end position="63"/>
    </location>
</feature>
<proteinExistence type="predicted"/>
<protein>
    <submittedName>
        <fullName evidence="2">Uncharacterized protein</fullName>
    </submittedName>
</protein>
<reference evidence="2" key="1">
    <citation type="submission" date="2021-01" db="EMBL/GenBank/DDBJ databases">
        <title>Metabolic potential, ecology and presence of endohyphal bacteria is reflected in genomic diversity of Mucoromycotina.</title>
        <authorList>
            <person name="Muszewska A."/>
            <person name="Okrasinska A."/>
            <person name="Steczkiewicz K."/>
            <person name="Drgas O."/>
            <person name="Orlowska M."/>
            <person name="Perlinska-Lenart U."/>
            <person name="Aleksandrzak-Piekarczyk T."/>
            <person name="Szatraj K."/>
            <person name="Zielenkiewicz U."/>
            <person name="Pilsyk S."/>
            <person name="Malc E."/>
            <person name="Mieczkowski P."/>
            <person name="Kruszewska J.S."/>
            <person name="Biernat P."/>
            <person name="Pawlowska J."/>
        </authorList>
    </citation>
    <scope>NUCLEOTIDE SEQUENCE</scope>
    <source>
        <strain evidence="2">WA0000018081</strain>
    </source>
</reference>
<sequence length="74" mass="7914">MSAPNYMDNVMSRFGHHLSPNQRTSLSDSMISNLQPTKPGSGYLAAYNNNSSVPTSTSSIKNSPVLFSSSNSCV</sequence>
<evidence type="ECO:0000313" key="2">
    <source>
        <dbReference type="EMBL" id="KAG2236960.1"/>
    </source>
</evidence>
<feature type="compositionally biased region" description="Polar residues" evidence="1">
    <location>
        <begin position="65"/>
        <end position="74"/>
    </location>
</feature>
<comment type="caution">
    <text evidence="2">The sequence shown here is derived from an EMBL/GenBank/DDBJ whole genome shotgun (WGS) entry which is preliminary data.</text>
</comment>
<feature type="region of interest" description="Disordered" evidence="1">
    <location>
        <begin position="13"/>
        <end position="34"/>
    </location>
</feature>
<dbReference type="Proteomes" id="UP000613177">
    <property type="component" value="Unassembled WGS sequence"/>
</dbReference>
<feature type="region of interest" description="Disordered" evidence="1">
    <location>
        <begin position="52"/>
        <end position="74"/>
    </location>
</feature>
<keyword evidence="3" id="KW-1185">Reference proteome</keyword>
<accession>A0A8H7VXI5</accession>
<gene>
    <name evidence="2" type="ORF">INT48_002029</name>
</gene>